<organism evidence="9 10">
    <name type="scientific">Sphingomonas glaciei</name>
    <dbReference type="NCBI Taxonomy" id="2938948"/>
    <lineage>
        <taxon>Bacteria</taxon>
        <taxon>Pseudomonadati</taxon>
        <taxon>Pseudomonadota</taxon>
        <taxon>Alphaproteobacteria</taxon>
        <taxon>Sphingomonadales</taxon>
        <taxon>Sphingomonadaceae</taxon>
        <taxon>Sphingomonas</taxon>
    </lineage>
</organism>
<reference evidence="9 10" key="1">
    <citation type="submission" date="2022-05" db="EMBL/GenBank/DDBJ databases">
        <title>S8-45 Sphingomonas ultraviolaceadurans.</title>
        <authorList>
            <person name="Liu Y."/>
        </authorList>
    </citation>
    <scope>NUCLEOTIDE SEQUENCE [LARGE SCALE GENOMIC DNA]</scope>
    <source>
        <strain evidence="9 10">S8-45</strain>
    </source>
</reference>
<dbReference type="InterPro" id="IPR036890">
    <property type="entry name" value="HATPase_C_sf"/>
</dbReference>
<dbReference type="InterPro" id="IPR029016">
    <property type="entry name" value="GAF-like_dom_sf"/>
</dbReference>
<dbReference type="Gene3D" id="3.30.450.40">
    <property type="match status" value="1"/>
</dbReference>
<dbReference type="EMBL" id="CP097253">
    <property type="protein sequence ID" value="UUR08453.1"/>
    <property type="molecule type" value="Genomic_DNA"/>
</dbReference>
<dbReference type="CDD" id="cd00082">
    <property type="entry name" value="HisKA"/>
    <property type="match status" value="1"/>
</dbReference>
<evidence type="ECO:0000256" key="3">
    <source>
        <dbReference type="ARBA" id="ARBA00022553"/>
    </source>
</evidence>
<dbReference type="SUPFAM" id="SSF55785">
    <property type="entry name" value="PYP-like sensor domain (PAS domain)"/>
    <property type="match status" value="1"/>
</dbReference>
<dbReference type="RefSeq" id="WP_249504230.1">
    <property type="nucleotide sequence ID" value="NZ_CP097253.1"/>
</dbReference>
<dbReference type="InterPro" id="IPR003594">
    <property type="entry name" value="HATPase_dom"/>
</dbReference>
<dbReference type="SMART" id="SM00388">
    <property type="entry name" value="HisKA"/>
    <property type="match status" value="1"/>
</dbReference>
<gene>
    <name evidence="9" type="ORF">M1K48_02050</name>
</gene>
<dbReference type="PANTHER" id="PTHR43047:SF72">
    <property type="entry name" value="OSMOSENSING HISTIDINE PROTEIN KINASE SLN1"/>
    <property type="match status" value="1"/>
</dbReference>
<dbReference type="PRINTS" id="PR00344">
    <property type="entry name" value="BCTRLSENSOR"/>
</dbReference>
<dbReference type="Pfam" id="PF12860">
    <property type="entry name" value="PAS_7"/>
    <property type="match status" value="1"/>
</dbReference>
<dbReference type="EC" id="2.7.13.3" evidence="2"/>
<keyword evidence="9" id="KW-0067">ATP-binding</keyword>
<sequence length="519" mass="57293">MIDTQEDLRQRVITRYGLGESDEAAFNQLSQTVASIFDTPIALVTVLRRDRQIFQGVCGLSDSGTDRESAFCGHTVRQPSVMVVEDALEDPRFANHDVVTGPPFIRFYAGTPITIGGVAIGSLCIIDTKPRTMTAVQRRQLEDLGEVAANLIETRLGTFVAEKRELELKRQTQLLRVMLDSVDQGIAYFDGDLKLALWNDLFFELHGFGDDMKRRGADAEEMLEKSLRWGLFGPKATEAMLPAMLDNIRTTARSETEITTREGRTLHSVRLRLDDGQGFIVSVRDLTAERIANRAKDEFISTISHELRTPLTAIRGAIALLGASLGTGINDRARQMLDMAQKNAARLSTLIDDILDIERLTRGQTGYMLVPLHMNEVIHDAVQQNGPFAEGLDVRFEAFPGDPLPLTGDPGRLLQVLTNLLSNAARHSPPGSVVEVEGLRRDRLARIEVRDRGSGVPEHFVDRLFERFSQAVDAKRRGNGGTGLGLAISRAIVEQHGGRIGYEPRDGGGSCFWIELPAA</sequence>
<dbReference type="InterPro" id="IPR035965">
    <property type="entry name" value="PAS-like_dom_sf"/>
</dbReference>
<feature type="domain" description="GAF" evidence="6">
    <location>
        <begin position="21"/>
        <end position="164"/>
    </location>
</feature>
<keyword evidence="5" id="KW-0418">Kinase</keyword>
<dbReference type="SUPFAM" id="SSF55781">
    <property type="entry name" value="GAF domain-like"/>
    <property type="match status" value="1"/>
</dbReference>
<dbReference type="InterPro" id="IPR036097">
    <property type="entry name" value="HisK_dim/P_sf"/>
</dbReference>
<evidence type="ECO:0000259" key="6">
    <source>
        <dbReference type="SMART" id="SM00065"/>
    </source>
</evidence>
<evidence type="ECO:0000256" key="5">
    <source>
        <dbReference type="ARBA" id="ARBA00022777"/>
    </source>
</evidence>
<dbReference type="InterPro" id="IPR003018">
    <property type="entry name" value="GAF"/>
</dbReference>
<feature type="domain" description="Signal transduction histidine kinase dimerisation/phosphoacceptor" evidence="8">
    <location>
        <begin position="295"/>
        <end position="363"/>
    </location>
</feature>
<dbReference type="SMART" id="SM00387">
    <property type="entry name" value="HATPase_c"/>
    <property type="match status" value="1"/>
</dbReference>
<dbReference type="InterPro" id="IPR004358">
    <property type="entry name" value="Sig_transdc_His_kin-like_C"/>
</dbReference>
<dbReference type="GO" id="GO:0005524">
    <property type="term" value="F:ATP binding"/>
    <property type="evidence" value="ECO:0007669"/>
    <property type="project" value="UniProtKB-KW"/>
</dbReference>
<dbReference type="Gene3D" id="3.30.565.10">
    <property type="entry name" value="Histidine kinase-like ATPase, C-terminal domain"/>
    <property type="match status" value="1"/>
</dbReference>
<evidence type="ECO:0000313" key="10">
    <source>
        <dbReference type="Proteomes" id="UP000831921"/>
    </source>
</evidence>
<protein>
    <recommendedName>
        <fullName evidence="2">histidine kinase</fullName>
        <ecNumber evidence="2">2.7.13.3</ecNumber>
    </recommendedName>
</protein>
<keyword evidence="9" id="KW-0547">Nucleotide-binding</keyword>
<dbReference type="Pfam" id="PF01590">
    <property type="entry name" value="GAF"/>
    <property type="match status" value="1"/>
</dbReference>
<keyword evidence="4" id="KW-0808">Transferase</keyword>
<dbReference type="Gene3D" id="1.10.287.130">
    <property type="match status" value="1"/>
</dbReference>
<evidence type="ECO:0000259" key="8">
    <source>
        <dbReference type="SMART" id="SM00388"/>
    </source>
</evidence>
<proteinExistence type="predicted"/>
<keyword evidence="10" id="KW-1185">Reference proteome</keyword>
<comment type="catalytic activity">
    <reaction evidence="1">
        <text>ATP + protein L-histidine = ADP + protein N-phospho-L-histidine.</text>
        <dbReference type="EC" id="2.7.13.3"/>
    </reaction>
</comment>
<dbReference type="Proteomes" id="UP000831921">
    <property type="component" value="Chromosome"/>
</dbReference>
<dbReference type="PANTHER" id="PTHR43047">
    <property type="entry name" value="TWO-COMPONENT HISTIDINE PROTEIN KINASE"/>
    <property type="match status" value="1"/>
</dbReference>
<feature type="domain" description="Histidine kinase/HSP90-like ATPase" evidence="7">
    <location>
        <begin position="408"/>
        <end position="519"/>
    </location>
</feature>
<evidence type="ECO:0000313" key="9">
    <source>
        <dbReference type="EMBL" id="UUR08453.1"/>
    </source>
</evidence>
<dbReference type="SMART" id="SM00065">
    <property type="entry name" value="GAF"/>
    <property type="match status" value="1"/>
</dbReference>
<evidence type="ECO:0000256" key="4">
    <source>
        <dbReference type="ARBA" id="ARBA00022679"/>
    </source>
</evidence>
<evidence type="ECO:0000259" key="7">
    <source>
        <dbReference type="SMART" id="SM00387"/>
    </source>
</evidence>
<accession>A0ABY5MW16</accession>
<name>A0ABY5MW16_9SPHN</name>
<keyword evidence="3" id="KW-0597">Phosphoprotein</keyword>
<dbReference type="InterPro" id="IPR003661">
    <property type="entry name" value="HisK_dim/P_dom"/>
</dbReference>
<dbReference type="SUPFAM" id="SSF55874">
    <property type="entry name" value="ATPase domain of HSP90 chaperone/DNA topoisomerase II/histidine kinase"/>
    <property type="match status" value="1"/>
</dbReference>
<dbReference type="Gene3D" id="3.30.450.20">
    <property type="entry name" value="PAS domain"/>
    <property type="match status" value="1"/>
</dbReference>
<dbReference type="Pfam" id="PF02518">
    <property type="entry name" value="HATPase_c"/>
    <property type="match status" value="1"/>
</dbReference>
<evidence type="ECO:0000256" key="1">
    <source>
        <dbReference type="ARBA" id="ARBA00000085"/>
    </source>
</evidence>
<dbReference type="Pfam" id="PF00512">
    <property type="entry name" value="HisKA"/>
    <property type="match status" value="1"/>
</dbReference>
<evidence type="ECO:0000256" key="2">
    <source>
        <dbReference type="ARBA" id="ARBA00012438"/>
    </source>
</evidence>
<dbReference type="SUPFAM" id="SSF47384">
    <property type="entry name" value="Homodimeric domain of signal transducing histidine kinase"/>
    <property type="match status" value="1"/>
</dbReference>
<dbReference type="CDD" id="cd00075">
    <property type="entry name" value="HATPase"/>
    <property type="match status" value="1"/>
</dbReference>